<sequence>MNQALADAKATNKSVFVDFYADWCSYCKEMDSGTYTSTQVMEKLNQSYVLVKVDVDENPDLSTKYQAYSLPTMVILDSNGNEIKRIIGYQNPDQLLSQI</sequence>
<dbReference type="EMBL" id="AMPO01000005">
    <property type="protein sequence ID" value="EKF85853.1"/>
    <property type="molecule type" value="Genomic_DNA"/>
</dbReference>
<dbReference type="Pfam" id="PF00085">
    <property type="entry name" value="Thioredoxin"/>
    <property type="match status" value="1"/>
</dbReference>
<dbReference type="InterPro" id="IPR036249">
    <property type="entry name" value="Thioredoxin-like_sf"/>
</dbReference>
<proteinExistence type="predicted"/>
<dbReference type="GO" id="GO:0015035">
    <property type="term" value="F:protein-disulfide reductase activity"/>
    <property type="evidence" value="ECO:0007669"/>
    <property type="project" value="TreeGrafter"/>
</dbReference>
<dbReference type="PROSITE" id="PS51352">
    <property type="entry name" value="THIOREDOXIN_2"/>
    <property type="match status" value="1"/>
</dbReference>
<dbReference type="PANTHER" id="PTHR32234:SF0">
    <property type="entry name" value="THIOL:DISULFIDE INTERCHANGE PROTEIN DSBD"/>
    <property type="match status" value="1"/>
</dbReference>
<reference evidence="2 3" key="1">
    <citation type="journal article" date="2012" name="J. Bacteriol.">
        <title>Draft genome sequence of Methanobacterium formicicum DSM 3637, an archaebacterium isolated from the methane producer amoeba Pelomyxa palustris.</title>
        <authorList>
            <person name="Gutierrez G."/>
        </authorList>
    </citation>
    <scope>NUCLEOTIDE SEQUENCE [LARGE SCALE GENOMIC DNA]</scope>
    <source>
        <strain evidence="3">DSM 3637 / PP1</strain>
    </source>
</reference>
<dbReference type="InterPro" id="IPR013766">
    <property type="entry name" value="Thioredoxin_domain"/>
</dbReference>
<comment type="caution">
    <text evidence="2">The sequence shown here is derived from an EMBL/GenBank/DDBJ whole genome shotgun (WGS) entry which is preliminary data.</text>
</comment>
<dbReference type="Proteomes" id="UP000007360">
    <property type="component" value="Unassembled WGS sequence"/>
</dbReference>
<keyword evidence="3" id="KW-1185">Reference proteome</keyword>
<dbReference type="SUPFAM" id="SSF52833">
    <property type="entry name" value="Thioredoxin-like"/>
    <property type="match status" value="1"/>
</dbReference>
<dbReference type="PATRIC" id="fig|1204725.3.peg.1452"/>
<name>K2R014_METFP</name>
<evidence type="ECO:0000259" key="1">
    <source>
        <dbReference type="PROSITE" id="PS51352"/>
    </source>
</evidence>
<dbReference type="GO" id="GO:0045454">
    <property type="term" value="P:cell redox homeostasis"/>
    <property type="evidence" value="ECO:0007669"/>
    <property type="project" value="TreeGrafter"/>
</dbReference>
<evidence type="ECO:0000313" key="3">
    <source>
        <dbReference type="Proteomes" id="UP000007360"/>
    </source>
</evidence>
<feature type="domain" description="Thioredoxin" evidence="1">
    <location>
        <begin position="1"/>
        <end position="99"/>
    </location>
</feature>
<accession>K2R014</accession>
<dbReference type="Gene3D" id="3.40.30.10">
    <property type="entry name" value="Glutaredoxin"/>
    <property type="match status" value="1"/>
</dbReference>
<dbReference type="PANTHER" id="PTHR32234">
    <property type="entry name" value="THIOL:DISULFIDE INTERCHANGE PROTEIN DSBD"/>
    <property type="match status" value="1"/>
</dbReference>
<dbReference type="AlphaFoldDB" id="K2R014"/>
<organism evidence="2 3">
    <name type="scientific">Methanobacterium formicicum (strain DSM 3637 / PP1)</name>
    <dbReference type="NCBI Taxonomy" id="1204725"/>
    <lineage>
        <taxon>Archaea</taxon>
        <taxon>Methanobacteriati</taxon>
        <taxon>Methanobacteriota</taxon>
        <taxon>Methanomada group</taxon>
        <taxon>Methanobacteria</taxon>
        <taxon>Methanobacteriales</taxon>
        <taxon>Methanobacteriaceae</taxon>
        <taxon>Methanobacterium</taxon>
    </lineage>
</organism>
<protein>
    <submittedName>
        <fullName evidence="2">Thioredoxin domain-containing protein</fullName>
    </submittedName>
</protein>
<gene>
    <name evidence="2" type="ORF">A994_07225</name>
</gene>
<evidence type="ECO:0000313" key="2">
    <source>
        <dbReference type="EMBL" id="EKF85853.1"/>
    </source>
</evidence>